<reference evidence="2 3" key="1">
    <citation type="submission" date="2023-09" db="EMBL/GenBank/DDBJ databases">
        <authorList>
            <person name="Golyshina O.V."/>
            <person name="Lunev E.A."/>
            <person name="Bargiela R."/>
            <person name="Gaines M.C."/>
            <person name="Daum B."/>
            <person name="Bale N.J."/>
            <person name="Koenen M."/>
            <person name="Sinninghe Damst J.S."/>
            <person name="Yakimov M."/>
            <person name="Golyshin P.N."/>
        </authorList>
    </citation>
    <scope>NUCLEOTIDE SEQUENCE [LARGE SCALE GENOMIC DNA]</scope>
    <source>
        <strain evidence="2 3">M1</strain>
    </source>
</reference>
<accession>A0AAX4NHA2</accession>
<dbReference type="PANTHER" id="PTHR42685">
    <property type="entry name" value="GERANYLGERANYL DIPHOSPHATE REDUCTASE"/>
    <property type="match status" value="1"/>
</dbReference>
<dbReference type="PRINTS" id="PR00420">
    <property type="entry name" value="RNGMNOXGNASE"/>
</dbReference>
<dbReference type="Pfam" id="PF01494">
    <property type="entry name" value="FAD_binding_3"/>
    <property type="match status" value="2"/>
</dbReference>
<dbReference type="GO" id="GO:0071949">
    <property type="term" value="F:FAD binding"/>
    <property type="evidence" value="ECO:0007669"/>
    <property type="project" value="InterPro"/>
</dbReference>
<protein>
    <submittedName>
        <fullName evidence="2">NAD(P)/FAD-dependent oxidoreductase</fullName>
    </submittedName>
</protein>
<dbReference type="Gene3D" id="3.50.50.60">
    <property type="entry name" value="FAD/NAD(P)-binding domain"/>
    <property type="match status" value="1"/>
</dbReference>
<dbReference type="RefSeq" id="WP_393971120.1">
    <property type="nucleotide sequence ID" value="NZ_CP133772.1"/>
</dbReference>
<dbReference type="NCBIfam" id="TIGR02032">
    <property type="entry name" value="GG-red-SF"/>
    <property type="match status" value="1"/>
</dbReference>
<dbReference type="Gene3D" id="3.30.9.10">
    <property type="entry name" value="D-Amino Acid Oxidase, subunit A, domain 2"/>
    <property type="match status" value="1"/>
</dbReference>
<dbReference type="PANTHER" id="PTHR42685:SF22">
    <property type="entry name" value="CONDITIONED MEDIUM FACTOR RECEPTOR 1"/>
    <property type="match status" value="1"/>
</dbReference>
<dbReference type="InterPro" id="IPR036188">
    <property type="entry name" value="FAD/NAD-bd_sf"/>
</dbReference>
<name>A0AAX4NHA2_9ARCH</name>
<dbReference type="AlphaFoldDB" id="A0AAX4NHA2"/>
<dbReference type="EMBL" id="CP133772">
    <property type="protein sequence ID" value="WYY00791.1"/>
    <property type="molecule type" value="Genomic_DNA"/>
</dbReference>
<feature type="domain" description="FAD-binding" evidence="1">
    <location>
        <begin position="242"/>
        <end position="302"/>
    </location>
</feature>
<sequence length="377" mass="41477">MRDAIVVGAGPSGSYLSYSLSKMGYDVLNLEEHNEVGKPVECTGLVSERVFRYVRSRAKINSVSGAHIYFPNGEEIHVAKSEKTIVMERDVFDRDAAGQSIGAGTDLRLGSKVSRIKIGNDSVKVSFREDGNLKEEQCRVVIGADGVNSVVRKEVFNTRPGRIISTYQVDSSVRMEDQDSVDVYLGSESSMGFFGWATPSGDISRIGVGSYGQPFNYFRNVSRRFPGERILGINGGGIPITYLRRTYSDRCLLVGDAAGIVKPLTGGGIYTGIVSASHAARTLEKALESNSLSRSSLSSYQRRWKRDIGKELFFDGIIQRIFGHLSDRSLNKIYEVISDEKVIGTINSRGDIDYPSKVIIPLLLKNPGLIKHLFKVS</sequence>
<evidence type="ECO:0000313" key="3">
    <source>
        <dbReference type="Proteomes" id="UP001451606"/>
    </source>
</evidence>
<keyword evidence="3" id="KW-1185">Reference proteome</keyword>
<proteinExistence type="predicted"/>
<evidence type="ECO:0000259" key="1">
    <source>
        <dbReference type="Pfam" id="PF01494"/>
    </source>
</evidence>
<dbReference type="GeneID" id="95968112"/>
<dbReference type="InterPro" id="IPR050407">
    <property type="entry name" value="Geranylgeranyl_reductase"/>
</dbReference>
<dbReference type="InterPro" id="IPR002938">
    <property type="entry name" value="FAD-bd"/>
</dbReference>
<evidence type="ECO:0000313" key="2">
    <source>
        <dbReference type="EMBL" id="WYY00791.1"/>
    </source>
</evidence>
<dbReference type="Proteomes" id="UP001451606">
    <property type="component" value="Chromosome"/>
</dbReference>
<dbReference type="GO" id="GO:0016628">
    <property type="term" value="F:oxidoreductase activity, acting on the CH-CH group of donors, NAD or NADP as acceptor"/>
    <property type="evidence" value="ECO:0007669"/>
    <property type="project" value="InterPro"/>
</dbReference>
<dbReference type="KEGG" id="omr:OXIME_001375"/>
<dbReference type="InterPro" id="IPR011777">
    <property type="entry name" value="Geranylgeranyl_Rdtase_fam"/>
</dbReference>
<feature type="domain" description="FAD-binding" evidence="1">
    <location>
        <begin position="3"/>
        <end position="193"/>
    </location>
</feature>
<organism evidence="2 3">
    <name type="scientific">Oxyplasma meridianum</name>
    <dbReference type="NCBI Taxonomy" id="3073602"/>
    <lineage>
        <taxon>Archaea</taxon>
        <taxon>Methanobacteriati</taxon>
        <taxon>Thermoplasmatota</taxon>
        <taxon>Thermoplasmata</taxon>
        <taxon>Thermoplasmatales</taxon>
        <taxon>Thermoplasmataceae</taxon>
        <taxon>Oxyplasma</taxon>
    </lineage>
</organism>
<gene>
    <name evidence="2" type="ORF">OXIME_001375</name>
</gene>
<dbReference type="SUPFAM" id="SSF51905">
    <property type="entry name" value="FAD/NAD(P)-binding domain"/>
    <property type="match status" value="1"/>
</dbReference>